<evidence type="ECO:0000313" key="1">
    <source>
        <dbReference type="EMBL" id="ASN72432.1"/>
    </source>
</evidence>
<gene>
    <name evidence="1" type="ORF">7S15_32</name>
</gene>
<sequence length="202" mass="23830">MRKIKDLTGKTFNGIKVIDYFGQDKHKKAKWQVVCHCGNKFVAIGNNLQKGTTKSCGCTQNIKHGDSKKRLYRIWINMIRRCSIKTETHFNRYGGRGIKVCDEWVDNYLEFKKWAMKNGYDEKLSIDRIDNNGNYTPKNCRWVDVKTQSNNRETNVLIKYQGVERTLKEWCTLLNLNYNTVHYRYAKGYGIDEMFKSDLEDE</sequence>
<name>A0A2H4JAZ2_9CAUD</name>
<organism evidence="1">
    <name type="scientific">uncultured Caudovirales phage</name>
    <dbReference type="NCBI Taxonomy" id="2100421"/>
    <lineage>
        <taxon>Viruses</taxon>
        <taxon>Duplodnaviria</taxon>
        <taxon>Heunggongvirae</taxon>
        <taxon>Uroviricota</taxon>
        <taxon>Caudoviricetes</taxon>
        <taxon>Peduoviridae</taxon>
        <taxon>Maltschvirus</taxon>
        <taxon>Maltschvirus maltsch</taxon>
    </lineage>
</organism>
<dbReference type="EMBL" id="MF417953">
    <property type="protein sequence ID" value="ASN72432.1"/>
    <property type="molecule type" value="Genomic_DNA"/>
</dbReference>
<protein>
    <submittedName>
        <fullName evidence="1">Uncharacterized protein</fullName>
    </submittedName>
</protein>
<reference evidence="1" key="1">
    <citation type="submission" date="2017-06" db="EMBL/GenBank/DDBJ databases">
        <title>Novel phages from South African skin metaviromes.</title>
        <authorList>
            <person name="van Zyl L.J."/>
            <person name="Abrahams Y."/>
            <person name="Stander E.A."/>
            <person name="Kirby B.M."/>
            <person name="Clavaud C."/>
            <person name="Farcet C."/>
            <person name="Breton L."/>
            <person name="Trindade M.I."/>
        </authorList>
    </citation>
    <scope>NUCLEOTIDE SEQUENCE</scope>
</reference>
<accession>A0A2H4JAZ2</accession>
<proteinExistence type="predicted"/>